<keyword evidence="7" id="KW-1185">Reference proteome</keyword>
<name>A0ABV1K405_9PSEU</name>
<evidence type="ECO:0000313" key="7">
    <source>
        <dbReference type="Proteomes" id="UP001494902"/>
    </source>
</evidence>
<evidence type="ECO:0000313" key="6">
    <source>
        <dbReference type="EMBL" id="MEQ3549197.1"/>
    </source>
</evidence>
<dbReference type="Gene3D" id="3.40.190.10">
    <property type="entry name" value="Periplasmic binding protein-like II"/>
    <property type="match status" value="1"/>
</dbReference>
<evidence type="ECO:0000256" key="5">
    <source>
        <dbReference type="ARBA" id="ARBA00023288"/>
    </source>
</evidence>
<dbReference type="PANTHER" id="PTHR43649">
    <property type="entry name" value="ARABINOSE-BINDING PROTEIN-RELATED"/>
    <property type="match status" value="1"/>
</dbReference>
<dbReference type="RefSeq" id="WP_349296285.1">
    <property type="nucleotide sequence ID" value="NZ_JBEDNQ010000001.1"/>
</dbReference>
<protein>
    <submittedName>
        <fullName evidence="6">Extracellular solute-binding protein</fullName>
    </submittedName>
</protein>
<accession>A0ABV1K405</accession>
<dbReference type="PANTHER" id="PTHR43649:SF33">
    <property type="entry name" value="POLYGALACTURONAN_RHAMNOGALACTURONAN-BINDING PROTEIN YTCQ"/>
    <property type="match status" value="1"/>
</dbReference>
<dbReference type="InterPro" id="IPR006059">
    <property type="entry name" value="SBP"/>
</dbReference>
<evidence type="ECO:0000256" key="3">
    <source>
        <dbReference type="ARBA" id="ARBA00023136"/>
    </source>
</evidence>
<comment type="caution">
    <text evidence="6">The sequence shown here is derived from an EMBL/GenBank/DDBJ whole genome shotgun (WGS) entry which is preliminary data.</text>
</comment>
<evidence type="ECO:0000256" key="2">
    <source>
        <dbReference type="ARBA" id="ARBA00022729"/>
    </source>
</evidence>
<reference evidence="6 7" key="1">
    <citation type="submission" date="2024-03" db="EMBL/GenBank/DDBJ databases">
        <title>Draft genome sequence of Pseudonocardia nematodicida JCM 31783.</title>
        <authorList>
            <person name="Butdee W."/>
            <person name="Duangmal K."/>
        </authorList>
    </citation>
    <scope>NUCLEOTIDE SEQUENCE [LARGE SCALE GENOMIC DNA]</scope>
    <source>
        <strain evidence="6 7">JCM 31783</strain>
    </source>
</reference>
<dbReference type="PROSITE" id="PS51318">
    <property type="entry name" value="TAT"/>
    <property type="match status" value="1"/>
</dbReference>
<keyword evidence="2" id="KW-0732">Signal</keyword>
<keyword evidence="4" id="KW-0564">Palmitate</keyword>
<proteinExistence type="predicted"/>
<dbReference type="SUPFAM" id="SSF53850">
    <property type="entry name" value="Periplasmic binding protein-like II"/>
    <property type="match status" value="1"/>
</dbReference>
<dbReference type="PROSITE" id="PS51257">
    <property type="entry name" value="PROKAR_LIPOPROTEIN"/>
    <property type="match status" value="1"/>
</dbReference>
<dbReference type="EMBL" id="JBEDNQ010000001">
    <property type="protein sequence ID" value="MEQ3549197.1"/>
    <property type="molecule type" value="Genomic_DNA"/>
</dbReference>
<dbReference type="Proteomes" id="UP001494902">
    <property type="component" value="Unassembled WGS sequence"/>
</dbReference>
<dbReference type="Pfam" id="PF01547">
    <property type="entry name" value="SBP_bac_1"/>
    <property type="match status" value="1"/>
</dbReference>
<evidence type="ECO:0000256" key="1">
    <source>
        <dbReference type="ARBA" id="ARBA00022475"/>
    </source>
</evidence>
<keyword evidence="1" id="KW-1003">Cell membrane</keyword>
<dbReference type="InterPro" id="IPR050490">
    <property type="entry name" value="Bact_solute-bd_prot1"/>
</dbReference>
<keyword evidence="5" id="KW-0449">Lipoprotein</keyword>
<dbReference type="InterPro" id="IPR006311">
    <property type="entry name" value="TAT_signal"/>
</dbReference>
<gene>
    <name evidence="6" type="ORF">WIS52_01835</name>
</gene>
<keyword evidence="3" id="KW-0472">Membrane</keyword>
<sequence length="446" mass="47193">MSRPPTPGKPASRRDLLRWGLLLGASAPVLSACGGLSTSGGGGDGVSFVSTQFTPVEEAENLRGILRRVYSGGVNYVVGDSSQLSAQIRSQAASGTMNIDLIGGLHGDFAQLGEGLLTDLSDLMDELSVGGYSAEFTELAGLGGTGAFYIPWTQATYLLAAHESALEHLPPGAEVDALTYDQLLDWVIAARRANDDRPVFGLPGGPEGLLHRFIQGHLYPSFTGGVVSTFSGPDAVAMWEYFRELWANSTAASTNFDFMQEPLSSGEVTVAWDHAARLVGAPANNPEQWRMVPSPAGPRGRGYMSVLLGLGIPQGSEKVEEAKAVIRSLSTPDAQIELLRTNSFFPTVDTPIPGDLPPAILLEADAVKAQQDSPDTIVSLPPVGLGQRDGEMSKVFRDAFTAIVLDGADIRATLDAQAGNMQTILDEADVPCWAPDPDTGERCRVA</sequence>
<evidence type="ECO:0000256" key="4">
    <source>
        <dbReference type="ARBA" id="ARBA00023139"/>
    </source>
</evidence>
<organism evidence="6 7">
    <name type="scientific">Pseudonocardia nematodicida</name>
    <dbReference type="NCBI Taxonomy" id="1206997"/>
    <lineage>
        <taxon>Bacteria</taxon>
        <taxon>Bacillati</taxon>
        <taxon>Actinomycetota</taxon>
        <taxon>Actinomycetes</taxon>
        <taxon>Pseudonocardiales</taxon>
        <taxon>Pseudonocardiaceae</taxon>
        <taxon>Pseudonocardia</taxon>
    </lineage>
</organism>